<evidence type="ECO:0000313" key="8">
    <source>
        <dbReference type="EMBL" id="TCS80411.1"/>
    </source>
</evidence>
<dbReference type="GO" id="GO:0046872">
    <property type="term" value="F:metal ion binding"/>
    <property type="evidence" value="ECO:0007669"/>
    <property type="project" value="UniProtKB-KW"/>
</dbReference>
<dbReference type="NCBIfam" id="TIGR03367">
    <property type="entry name" value="queuosine_QueD"/>
    <property type="match status" value="1"/>
</dbReference>
<dbReference type="Gene3D" id="3.30.479.10">
    <property type="entry name" value="6-pyruvoyl tetrahydropterin synthase/QueD"/>
    <property type="match status" value="1"/>
</dbReference>
<comment type="catalytic activity">
    <reaction evidence="4 5">
        <text>7,8-dihydroneopterin 3'-triphosphate + H2O = 6-carboxy-5,6,7,8-tetrahydropterin + triphosphate + acetaldehyde + 2 H(+)</text>
        <dbReference type="Rhea" id="RHEA:27966"/>
        <dbReference type="ChEBI" id="CHEBI:15343"/>
        <dbReference type="ChEBI" id="CHEBI:15377"/>
        <dbReference type="ChEBI" id="CHEBI:15378"/>
        <dbReference type="ChEBI" id="CHEBI:18036"/>
        <dbReference type="ChEBI" id="CHEBI:58462"/>
        <dbReference type="ChEBI" id="CHEBI:61032"/>
        <dbReference type="EC" id="4.1.2.50"/>
    </reaction>
</comment>
<dbReference type="GO" id="GO:0070497">
    <property type="term" value="F:6-carboxytetrahydropterin synthase activity"/>
    <property type="evidence" value="ECO:0007669"/>
    <property type="project" value="UniProtKB-EC"/>
</dbReference>
<keyword evidence="9" id="KW-1185">Reference proteome</keyword>
<accession>A0A4R3KCP4</accession>
<evidence type="ECO:0000256" key="3">
    <source>
        <dbReference type="ARBA" id="ARBA00018141"/>
    </source>
</evidence>
<dbReference type="Proteomes" id="UP000295188">
    <property type="component" value="Unassembled WGS sequence"/>
</dbReference>
<dbReference type="InterPro" id="IPR007115">
    <property type="entry name" value="6-PTP_synth/QueD"/>
</dbReference>
<feature type="binding site" evidence="7">
    <location>
        <position position="29"/>
    </location>
    <ligand>
        <name>Zn(2+)</name>
        <dbReference type="ChEBI" id="CHEBI:29105"/>
    </ligand>
</feature>
<dbReference type="SUPFAM" id="SSF55620">
    <property type="entry name" value="Tetrahydrobiopterin biosynthesis enzymes-like"/>
    <property type="match status" value="1"/>
</dbReference>
<feature type="active site" description="Charge relay system" evidence="6">
    <location>
        <position position="113"/>
    </location>
</feature>
<comment type="similarity">
    <text evidence="2 5">Belongs to the PTPS family. QueD subfamily.</text>
</comment>
<feature type="binding site" evidence="7">
    <location>
        <position position="27"/>
    </location>
    <ligand>
        <name>Zn(2+)</name>
        <dbReference type="ChEBI" id="CHEBI:29105"/>
    </ligand>
</feature>
<comment type="cofactor">
    <cofactor evidence="5 7">
        <name>Zn(2+)</name>
        <dbReference type="ChEBI" id="CHEBI:29105"/>
    </cofactor>
    <text evidence="5 7">Binds 1 zinc ion per subunit.</text>
</comment>
<name>A0A4R3KCP4_9FIRM</name>
<dbReference type="PIRSF" id="PIRSF006113">
    <property type="entry name" value="PTP_synth"/>
    <property type="match status" value="1"/>
</dbReference>
<proteinExistence type="inferred from homology"/>
<comment type="caution">
    <text evidence="8">The sequence shown here is derived from an EMBL/GenBank/DDBJ whole genome shotgun (WGS) entry which is preliminary data.</text>
</comment>
<dbReference type="RefSeq" id="WP_132547861.1">
    <property type="nucleotide sequence ID" value="NZ_SMAA01000004.1"/>
</dbReference>
<organism evidence="8 9">
    <name type="scientific">Pectinatus cerevisiiphilus</name>
    <dbReference type="NCBI Taxonomy" id="86956"/>
    <lineage>
        <taxon>Bacteria</taxon>
        <taxon>Bacillati</taxon>
        <taxon>Bacillota</taxon>
        <taxon>Negativicutes</taxon>
        <taxon>Selenomonadales</taxon>
        <taxon>Selenomonadaceae</taxon>
        <taxon>Pectinatus</taxon>
    </lineage>
</organism>
<dbReference type="InterPro" id="IPR038418">
    <property type="entry name" value="6-PTP_synth/QueD_sf"/>
</dbReference>
<comment type="pathway">
    <text evidence="1 5">Purine metabolism; 7-cyano-7-deazaguanine biosynthesis.</text>
</comment>
<protein>
    <recommendedName>
        <fullName evidence="3 5">6-carboxy-5,6,7,8-tetrahydropterin synthase</fullName>
        <ecNumber evidence="5">4.-.-.-</ecNumber>
    </recommendedName>
</protein>
<dbReference type="OrthoDB" id="9804698at2"/>
<keyword evidence="5" id="KW-0671">Queuosine biosynthesis</keyword>
<feature type="active site" description="Proton acceptor" evidence="6">
    <location>
        <position position="23"/>
    </location>
</feature>
<evidence type="ECO:0000256" key="4">
    <source>
        <dbReference type="ARBA" id="ARBA00048807"/>
    </source>
</evidence>
<evidence type="ECO:0000256" key="6">
    <source>
        <dbReference type="PIRSR" id="PIRSR006113-1"/>
    </source>
</evidence>
<gene>
    <name evidence="8" type="ORF">EDC37_10413</name>
</gene>
<evidence type="ECO:0000256" key="7">
    <source>
        <dbReference type="PIRSR" id="PIRSR006113-2"/>
    </source>
</evidence>
<evidence type="ECO:0000256" key="5">
    <source>
        <dbReference type="PIRNR" id="PIRNR006113"/>
    </source>
</evidence>
<evidence type="ECO:0000313" key="9">
    <source>
        <dbReference type="Proteomes" id="UP000295188"/>
    </source>
</evidence>
<dbReference type="AlphaFoldDB" id="A0A4R3KCP4"/>
<keyword evidence="5 7" id="KW-0479">Metal-binding</keyword>
<dbReference type="GO" id="GO:0008616">
    <property type="term" value="P:tRNA queuosine(34) biosynthetic process"/>
    <property type="evidence" value="ECO:0007669"/>
    <property type="project" value="UniProtKB-KW"/>
</dbReference>
<dbReference type="EMBL" id="SMAA01000004">
    <property type="protein sequence ID" value="TCS80411.1"/>
    <property type="molecule type" value="Genomic_DNA"/>
</dbReference>
<dbReference type="UniPathway" id="UPA00391"/>
<feature type="active site" description="Charge relay system" evidence="6">
    <location>
        <position position="67"/>
    </location>
</feature>
<dbReference type="Pfam" id="PF01242">
    <property type="entry name" value="PTPS"/>
    <property type="match status" value="1"/>
</dbReference>
<reference evidence="8 9" key="1">
    <citation type="submission" date="2019-03" db="EMBL/GenBank/DDBJ databases">
        <title>Genomic Encyclopedia of Type Strains, Phase IV (KMG-IV): sequencing the most valuable type-strain genomes for metagenomic binning, comparative biology and taxonomic classification.</title>
        <authorList>
            <person name="Goeker M."/>
        </authorList>
    </citation>
    <scope>NUCLEOTIDE SEQUENCE [LARGE SCALE GENOMIC DNA]</scope>
    <source>
        <strain evidence="8 9">DSM 20467</strain>
    </source>
</reference>
<dbReference type="PANTHER" id="PTHR12589">
    <property type="entry name" value="PYRUVOYL TETRAHYDROBIOPTERIN SYNTHASE"/>
    <property type="match status" value="1"/>
</dbReference>
<feature type="binding site" evidence="7">
    <location>
        <position position="14"/>
    </location>
    <ligand>
        <name>Zn(2+)</name>
        <dbReference type="ChEBI" id="CHEBI:29105"/>
    </ligand>
</feature>
<evidence type="ECO:0000256" key="1">
    <source>
        <dbReference type="ARBA" id="ARBA00005061"/>
    </source>
</evidence>
<dbReference type="PANTHER" id="PTHR12589:SF8">
    <property type="entry name" value="6-CARBOXY-5,6,7,8-TETRAHYDROPTERIN SYNTHASE"/>
    <property type="match status" value="1"/>
</dbReference>
<keyword evidence="5" id="KW-0456">Lyase</keyword>
<keyword evidence="5 7" id="KW-0862">Zinc</keyword>
<evidence type="ECO:0000256" key="2">
    <source>
        <dbReference type="ARBA" id="ARBA00008900"/>
    </source>
</evidence>
<sequence length="125" mass="14114">MFELSVRDDFGAAHRIIGYPGKCNNLHGHNWVVEAVVCGSKLNELGMLIDFKKLKGALKEIIGELDHHYLNELEPFSTANPSAENIAAYLYHKLSQHENIKGKCHVKFVKVWETEKSAVSYCEEA</sequence>
<dbReference type="EC" id="4.-.-.-" evidence="5"/>